<dbReference type="AlphaFoldDB" id="A0AAV4GLN9"/>
<protein>
    <submittedName>
        <fullName evidence="1">Ectopic P granules protein 5 homolog</fullName>
    </submittedName>
</protein>
<accession>A0AAV4GLN9</accession>
<organism evidence="1 2">
    <name type="scientific">Elysia marginata</name>
    <dbReference type="NCBI Taxonomy" id="1093978"/>
    <lineage>
        <taxon>Eukaryota</taxon>
        <taxon>Metazoa</taxon>
        <taxon>Spiralia</taxon>
        <taxon>Lophotrochozoa</taxon>
        <taxon>Mollusca</taxon>
        <taxon>Gastropoda</taxon>
        <taxon>Heterobranchia</taxon>
        <taxon>Euthyneura</taxon>
        <taxon>Panpulmonata</taxon>
        <taxon>Sacoglossa</taxon>
        <taxon>Placobranchoidea</taxon>
        <taxon>Plakobranchidae</taxon>
        <taxon>Elysia</taxon>
    </lineage>
</organism>
<gene>
    <name evidence="1" type="ORF">ElyMa_004205000</name>
</gene>
<dbReference type="Proteomes" id="UP000762676">
    <property type="component" value="Unassembled WGS sequence"/>
</dbReference>
<sequence length="75" mass="8449">MCQMRINVTEASLQLERNWILVDSDGEEDEDASNAWLYLHENDIVAILSQFPLTQLFSHILLAPLSDSGKCVRGS</sequence>
<evidence type="ECO:0000313" key="1">
    <source>
        <dbReference type="EMBL" id="GFR86697.1"/>
    </source>
</evidence>
<proteinExistence type="predicted"/>
<dbReference type="EMBL" id="BMAT01008508">
    <property type="protein sequence ID" value="GFR86697.1"/>
    <property type="molecule type" value="Genomic_DNA"/>
</dbReference>
<reference evidence="1 2" key="1">
    <citation type="journal article" date="2021" name="Elife">
        <title>Chloroplast acquisition without the gene transfer in kleptoplastic sea slugs, Plakobranchus ocellatus.</title>
        <authorList>
            <person name="Maeda T."/>
            <person name="Takahashi S."/>
            <person name="Yoshida T."/>
            <person name="Shimamura S."/>
            <person name="Takaki Y."/>
            <person name="Nagai Y."/>
            <person name="Toyoda A."/>
            <person name="Suzuki Y."/>
            <person name="Arimoto A."/>
            <person name="Ishii H."/>
            <person name="Satoh N."/>
            <person name="Nishiyama T."/>
            <person name="Hasebe M."/>
            <person name="Maruyama T."/>
            <person name="Minagawa J."/>
            <person name="Obokata J."/>
            <person name="Shigenobu S."/>
        </authorList>
    </citation>
    <scope>NUCLEOTIDE SEQUENCE [LARGE SCALE GENOMIC DNA]</scope>
</reference>
<comment type="caution">
    <text evidence="1">The sequence shown here is derived from an EMBL/GenBank/DDBJ whole genome shotgun (WGS) entry which is preliminary data.</text>
</comment>
<keyword evidence="2" id="KW-1185">Reference proteome</keyword>
<name>A0AAV4GLN9_9GAST</name>
<evidence type="ECO:0000313" key="2">
    <source>
        <dbReference type="Proteomes" id="UP000762676"/>
    </source>
</evidence>
<feature type="non-terminal residue" evidence="1">
    <location>
        <position position="75"/>
    </location>
</feature>